<sequence length="634" mass="71780">MTILTASGIEKFYGIQSVLRDVRFSVEEGDKIGILGVNGAGKTTLFKLICGEEEPDQGQVQKSRNLQIAYMEQYAEYTSEKTVLQEATQVFSHLMEQERQLDHLQEQLAEQPSEELARKFHDANERFIDAGGLTYKSRVHSTLIGLGFLEEELHLPMDAVSGGQRTRVLLARLLLGQADILLLDEPTNHLDMQAIAWLEDFLANYRGTVLVISHDRYFLDRITNRIFEVENGKLTAYKGNYSAYVRQKEEIRAAKAKEYEIKTKEIHRLEGIIEKQKQWNREKNLVTARSKQKIIDRIAATLDAPEKEPENIHFHFSPAKPSGNDVLSARDVSVAFEGIPLFQNVNLDIKRGEKVFLLGDNGCGKTTLFRAVLGQQAAAGEIRLGSNVKVGYYDQAQSDLSPDKTVLETLSDALPQLDLGILRNALAAFLFRGDDVEKKIASLSGGEKARVTLARLMLSDANFLLLDEPTNHLDIASKEALEKALLEYDGTLFIISHDRYFINTLATQIYRLTADGTEKFGGDYQYFLEKSLPLRREETPEKEQKPNAYQIKKEQASRVRRLQGQISRLEKEIEDQESAMAALQEKLSLPEIAADYEKIEEISRELEKLEEKTAGLYEKWEECSEELAEQGDII</sequence>
<keyword evidence="1" id="KW-0677">Repeat</keyword>
<feature type="coiled-coil region" evidence="4">
    <location>
        <begin position="552"/>
        <end position="619"/>
    </location>
</feature>
<feature type="domain" description="ABC transporter" evidence="5">
    <location>
        <begin position="4"/>
        <end position="256"/>
    </location>
</feature>
<comment type="caution">
    <text evidence="6">The sequence shown here is derived from an EMBL/GenBank/DDBJ whole genome shotgun (WGS) entry which is preliminary data.</text>
</comment>
<dbReference type="Pfam" id="PF00005">
    <property type="entry name" value="ABC_tran"/>
    <property type="match status" value="2"/>
</dbReference>
<feature type="domain" description="ABC transporter" evidence="5">
    <location>
        <begin position="327"/>
        <end position="539"/>
    </location>
</feature>
<keyword evidence="7" id="KW-1185">Reference proteome</keyword>
<dbReference type="CDD" id="cd03221">
    <property type="entry name" value="ABCF_EF-3"/>
    <property type="match status" value="2"/>
</dbReference>
<gene>
    <name evidence="6" type="ORF">H8693_01040</name>
</gene>
<reference evidence="6" key="1">
    <citation type="submission" date="2020-08" db="EMBL/GenBank/DDBJ databases">
        <title>Genome public.</title>
        <authorList>
            <person name="Liu C."/>
            <person name="Sun Q."/>
        </authorList>
    </citation>
    <scope>NUCLEOTIDE SEQUENCE</scope>
    <source>
        <strain evidence="6">NSJ-63</strain>
    </source>
</reference>
<dbReference type="PANTHER" id="PTHR42855">
    <property type="entry name" value="ABC TRANSPORTER ATP-BINDING SUBUNIT"/>
    <property type="match status" value="1"/>
</dbReference>
<dbReference type="FunFam" id="3.40.50.300:FF:000309">
    <property type="entry name" value="ABC transporter ATP-binding protein"/>
    <property type="match status" value="1"/>
</dbReference>
<dbReference type="GO" id="GO:0016887">
    <property type="term" value="F:ATP hydrolysis activity"/>
    <property type="evidence" value="ECO:0007669"/>
    <property type="project" value="InterPro"/>
</dbReference>
<dbReference type="EMBL" id="JACRSS010000001">
    <property type="protein sequence ID" value="MBC8537519.1"/>
    <property type="molecule type" value="Genomic_DNA"/>
</dbReference>
<keyword evidence="3 6" id="KW-0067">ATP-binding</keyword>
<dbReference type="InterPro" id="IPR017871">
    <property type="entry name" value="ABC_transporter-like_CS"/>
</dbReference>
<dbReference type="InterPro" id="IPR027417">
    <property type="entry name" value="P-loop_NTPase"/>
</dbReference>
<keyword evidence="4" id="KW-0175">Coiled coil</keyword>
<dbReference type="RefSeq" id="WP_249279422.1">
    <property type="nucleotide sequence ID" value="NZ_JACRSS010000001.1"/>
</dbReference>
<dbReference type="PROSITE" id="PS00211">
    <property type="entry name" value="ABC_TRANSPORTER_1"/>
    <property type="match status" value="2"/>
</dbReference>
<evidence type="ECO:0000313" key="7">
    <source>
        <dbReference type="Proteomes" id="UP000617951"/>
    </source>
</evidence>
<organism evidence="6 7">
    <name type="scientific">Guopingia tenuis</name>
    <dbReference type="NCBI Taxonomy" id="2763656"/>
    <lineage>
        <taxon>Bacteria</taxon>
        <taxon>Bacillati</taxon>
        <taxon>Bacillota</taxon>
        <taxon>Clostridia</taxon>
        <taxon>Christensenellales</taxon>
        <taxon>Christensenellaceae</taxon>
        <taxon>Guopingia</taxon>
    </lineage>
</organism>
<dbReference type="Gene3D" id="6.10.140.1950">
    <property type="match status" value="1"/>
</dbReference>
<evidence type="ECO:0000256" key="4">
    <source>
        <dbReference type="SAM" id="Coils"/>
    </source>
</evidence>
<dbReference type="AlphaFoldDB" id="A0A926DGT4"/>
<dbReference type="InterPro" id="IPR003593">
    <property type="entry name" value="AAA+_ATPase"/>
</dbReference>
<name>A0A926DGT4_9FIRM</name>
<dbReference type="InterPro" id="IPR051309">
    <property type="entry name" value="ABCF_ATPase"/>
</dbReference>
<dbReference type="FunFam" id="3.40.50.300:FF:000011">
    <property type="entry name" value="Putative ABC transporter ATP-binding component"/>
    <property type="match status" value="1"/>
</dbReference>
<dbReference type="SUPFAM" id="SSF52540">
    <property type="entry name" value="P-loop containing nucleoside triphosphate hydrolases"/>
    <property type="match status" value="2"/>
</dbReference>
<proteinExistence type="predicted"/>
<protein>
    <submittedName>
        <fullName evidence="6">ABC-F family ATP-binding cassette domain-containing protein</fullName>
    </submittedName>
</protein>
<dbReference type="PROSITE" id="PS50893">
    <property type="entry name" value="ABC_TRANSPORTER_2"/>
    <property type="match status" value="2"/>
</dbReference>
<dbReference type="Pfam" id="PF12848">
    <property type="entry name" value="ABC_tran_Xtn"/>
    <property type="match status" value="1"/>
</dbReference>
<evidence type="ECO:0000256" key="3">
    <source>
        <dbReference type="ARBA" id="ARBA00022840"/>
    </source>
</evidence>
<dbReference type="GO" id="GO:0005524">
    <property type="term" value="F:ATP binding"/>
    <property type="evidence" value="ECO:0007669"/>
    <property type="project" value="UniProtKB-KW"/>
</dbReference>
<dbReference type="SMART" id="SM00382">
    <property type="entry name" value="AAA"/>
    <property type="match status" value="2"/>
</dbReference>
<dbReference type="GO" id="GO:0003677">
    <property type="term" value="F:DNA binding"/>
    <property type="evidence" value="ECO:0007669"/>
    <property type="project" value="InterPro"/>
</dbReference>
<accession>A0A926DGT4</accession>
<dbReference type="InterPro" id="IPR032781">
    <property type="entry name" value="ABC_tran_Xtn"/>
</dbReference>
<dbReference type="Pfam" id="PF16326">
    <property type="entry name" value="ABC_tran_CTD"/>
    <property type="match status" value="1"/>
</dbReference>
<dbReference type="Proteomes" id="UP000617951">
    <property type="component" value="Unassembled WGS sequence"/>
</dbReference>
<dbReference type="InterPro" id="IPR003439">
    <property type="entry name" value="ABC_transporter-like_ATP-bd"/>
</dbReference>
<dbReference type="InterPro" id="IPR032524">
    <property type="entry name" value="ABC_tran_C"/>
</dbReference>
<dbReference type="PANTHER" id="PTHR42855:SF2">
    <property type="entry name" value="DRUG RESISTANCE ABC TRANSPORTER,ATP-BINDING PROTEIN"/>
    <property type="match status" value="1"/>
</dbReference>
<keyword evidence="2" id="KW-0547">Nucleotide-binding</keyword>
<evidence type="ECO:0000313" key="6">
    <source>
        <dbReference type="EMBL" id="MBC8537519.1"/>
    </source>
</evidence>
<evidence type="ECO:0000256" key="1">
    <source>
        <dbReference type="ARBA" id="ARBA00022737"/>
    </source>
</evidence>
<dbReference type="Gene3D" id="3.40.50.300">
    <property type="entry name" value="P-loop containing nucleotide triphosphate hydrolases"/>
    <property type="match status" value="2"/>
</dbReference>
<evidence type="ECO:0000256" key="2">
    <source>
        <dbReference type="ARBA" id="ARBA00022741"/>
    </source>
</evidence>
<evidence type="ECO:0000259" key="5">
    <source>
        <dbReference type="PROSITE" id="PS50893"/>
    </source>
</evidence>